<name>A0A078LR81_9PSED</name>
<reference evidence="2 3" key="1">
    <citation type="submission" date="2014-07" db="EMBL/GenBank/DDBJ databases">
        <authorList>
            <person name="Urmite Genomes Urmite Genomes"/>
        </authorList>
    </citation>
    <scope>NUCLEOTIDE SEQUENCE [LARGE SCALE GENOMIC DNA]</scope>
    <source>
        <strain evidence="2 3">20_BN</strain>
    </source>
</reference>
<dbReference type="HOGENOM" id="CLU_2772690_0_0_6"/>
<dbReference type="RefSeq" id="WP_037024406.1">
    <property type="nucleotide sequence ID" value="NZ_CCSF01000001.1"/>
</dbReference>
<proteinExistence type="predicted"/>
<dbReference type="Pfam" id="PF13986">
    <property type="entry name" value="DUF4224"/>
    <property type="match status" value="1"/>
</dbReference>
<keyword evidence="3" id="KW-1185">Reference proteome</keyword>
<organism evidence="2 3">
    <name type="scientific">Pseudomonas saudiphocaensis</name>
    <dbReference type="NCBI Taxonomy" id="1499686"/>
    <lineage>
        <taxon>Bacteria</taxon>
        <taxon>Pseudomonadati</taxon>
        <taxon>Pseudomonadota</taxon>
        <taxon>Gammaproteobacteria</taxon>
        <taxon>Pseudomonadales</taxon>
        <taxon>Pseudomonadaceae</taxon>
        <taxon>Pseudomonas</taxon>
    </lineage>
</organism>
<feature type="domain" description="DUF4224" evidence="1">
    <location>
        <begin position="13"/>
        <end position="44"/>
    </location>
</feature>
<evidence type="ECO:0000259" key="1">
    <source>
        <dbReference type="Pfam" id="PF13986"/>
    </source>
</evidence>
<dbReference type="Proteomes" id="UP000053902">
    <property type="component" value="Unassembled WGS sequence"/>
</dbReference>
<dbReference type="EMBL" id="CCSF01000001">
    <property type="protein sequence ID" value="CDZ94983.1"/>
    <property type="molecule type" value="Genomic_DNA"/>
</dbReference>
<accession>A0A078LR81</accession>
<protein>
    <recommendedName>
        <fullName evidence="1">DUF4224 domain-containing protein</fullName>
    </recommendedName>
</protein>
<evidence type="ECO:0000313" key="3">
    <source>
        <dbReference type="Proteomes" id="UP000053902"/>
    </source>
</evidence>
<sequence length="75" mass="8420">MSTLNPPHLQPELITHEALQHLTGYERRADIERSLRSQGIVYFYGRYGIWTTITLINRAGGVGGGDSECYSPEII</sequence>
<dbReference type="AlphaFoldDB" id="A0A078LR81"/>
<dbReference type="InterPro" id="IPR025319">
    <property type="entry name" value="DUF4224"/>
</dbReference>
<evidence type="ECO:0000313" key="2">
    <source>
        <dbReference type="EMBL" id="CDZ94983.1"/>
    </source>
</evidence>
<dbReference type="OrthoDB" id="6942183at2"/>
<gene>
    <name evidence="2" type="ORF">BN1079_02314</name>
</gene>